<evidence type="ECO:0000313" key="3">
    <source>
        <dbReference type="Proteomes" id="UP000006461"/>
    </source>
</evidence>
<accession>I4ETR7</accession>
<evidence type="ECO:0000313" key="2">
    <source>
        <dbReference type="EMBL" id="CCH86780.1"/>
    </source>
</evidence>
<dbReference type="STRING" id="477641.MODMU_1331"/>
<evidence type="ECO:0000259" key="1">
    <source>
        <dbReference type="Pfam" id="PF13400"/>
    </source>
</evidence>
<organism evidence="2 3">
    <name type="scientific">Modestobacter italicus (strain DSM 44449 / CECT 9708 / BC 501)</name>
    <dbReference type="NCBI Taxonomy" id="2732864"/>
    <lineage>
        <taxon>Bacteria</taxon>
        <taxon>Bacillati</taxon>
        <taxon>Actinomycetota</taxon>
        <taxon>Actinomycetes</taxon>
        <taxon>Geodermatophilales</taxon>
        <taxon>Geodermatophilaceae</taxon>
        <taxon>Modestobacter</taxon>
    </lineage>
</organism>
<dbReference type="AlphaFoldDB" id="I4ETR7"/>
<feature type="domain" description="Putative Flp pilus-assembly TadG-like N-terminal" evidence="1">
    <location>
        <begin position="1"/>
        <end position="36"/>
    </location>
</feature>
<dbReference type="Pfam" id="PF13400">
    <property type="entry name" value="Tad"/>
    <property type="match status" value="1"/>
</dbReference>
<dbReference type="InterPro" id="IPR028087">
    <property type="entry name" value="Tad_N"/>
</dbReference>
<dbReference type="EMBL" id="FO203431">
    <property type="protein sequence ID" value="CCH86780.1"/>
    <property type="molecule type" value="Genomic_DNA"/>
</dbReference>
<keyword evidence="3" id="KW-1185">Reference proteome</keyword>
<dbReference type="HOGENOM" id="CLU_923817_0_0_11"/>
<sequence>MTVLLGFAAVAIDTSASRRDQQVLRNAADAAALAVALDCARAVPVNPDAVPAKVCPATAATASSATATQMVSDNAGTGTGTSVTTTLSGRKVSVTVSAEASRPIPIGPGTVSVTSTAEWTPATVGYAASYPLAISYCRYLQLPAAAPAHLAAEPNGLWLLPARQEITPTAWSANDSCNGPNGSGSLVLPSSAMTPTDAGAQCGSSSAQDRNVTGQSFQPVAFTARTCVASSQYGDVTSWPWGGYQIVVPVYDRVAGDQYHVWDYLGFRVMGTTADGGLWGFSTGKARTQATAVPSSVRLTT</sequence>
<proteinExistence type="predicted"/>
<reference evidence="2 3" key="1">
    <citation type="journal article" date="2012" name="J. Bacteriol.">
        <title>Genome Sequence of Radiation-Resistant Modestobacter marinus Strain BC501, a Representative Actinobacterium That Thrives on Calcareous Stone Surfaces.</title>
        <authorList>
            <person name="Normand P."/>
            <person name="Gury J."/>
            <person name="Pujic P."/>
            <person name="Chouaia B."/>
            <person name="Crotti E."/>
            <person name="Brusetti L."/>
            <person name="Daffonchio D."/>
            <person name="Vacherie B."/>
            <person name="Barbe V."/>
            <person name="Medigue C."/>
            <person name="Calteau A."/>
            <person name="Ghodhbane-Gtari F."/>
            <person name="Essoussi I."/>
            <person name="Nouioui I."/>
            <person name="Abbassi-Ghozzi I."/>
            <person name="Gtari M."/>
        </authorList>
    </citation>
    <scope>NUCLEOTIDE SEQUENCE [LARGE SCALE GENOMIC DNA]</scope>
    <source>
        <strain evidence="3">BC 501</strain>
    </source>
</reference>
<gene>
    <name evidence="2" type="ordered locus">MODMU_1331</name>
</gene>
<dbReference type="Proteomes" id="UP000006461">
    <property type="component" value="Chromosome"/>
</dbReference>
<protein>
    <recommendedName>
        <fullName evidence="1">Putative Flp pilus-assembly TadG-like N-terminal domain-containing protein</fullName>
    </recommendedName>
</protein>
<dbReference type="KEGG" id="mmar:MODMU_1331"/>
<name>I4ETR7_MODI5</name>